<dbReference type="Proteomes" id="UP001084197">
    <property type="component" value="Unassembled WGS sequence"/>
</dbReference>
<comment type="caution">
    <text evidence="7">The sequence shown here is derived from an EMBL/GenBank/DDBJ whole genome shotgun (WGS) entry which is preliminary data.</text>
</comment>
<keyword evidence="4" id="KW-1133">Transmembrane helix</keyword>
<protein>
    <submittedName>
        <fullName evidence="7">Peptidoglycan DD-metalloendopeptidase family protein</fullName>
    </submittedName>
</protein>
<dbReference type="CDD" id="cd12797">
    <property type="entry name" value="M23_peptidase"/>
    <property type="match status" value="1"/>
</dbReference>
<accession>A0A9J6REY8</accession>
<dbReference type="InterPro" id="IPR011055">
    <property type="entry name" value="Dup_hybrid_motif"/>
</dbReference>
<evidence type="ECO:0000313" key="8">
    <source>
        <dbReference type="Proteomes" id="UP001084197"/>
    </source>
</evidence>
<dbReference type="GO" id="GO:0004222">
    <property type="term" value="F:metalloendopeptidase activity"/>
    <property type="evidence" value="ECO:0007669"/>
    <property type="project" value="TreeGrafter"/>
</dbReference>
<feature type="region of interest" description="Disordered" evidence="3">
    <location>
        <begin position="251"/>
        <end position="282"/>
    </location>
</feature>
<evidence type="ECO:0000256" key="4">
    <source>
        <dbReference type="SAM" id="Phobius"/>
    </source>
</evidence>
<dbReference type="Pfam" id="PF24568">
    <property type="entry name" value="CC_PcsB"/>
    <property type="match status" value="1"/>
</dbReference>
<feature type="transmembrane region" description="Helical" evidence="4">
    <location>
        <begin position="7"/>
        <end position="24"/>
    </location>
</feature>
<keyword evidence="2" id="KW-0175">Coiled coil</keyword>
<feature type="domain" description="Peptidoglycan hydrolase PcsB coiled-coil" evidence="6">
    <location>
        <begin position="103"/>
        <end position="172"/>
    </location>
</feature>
<keyword evidence="8" id="KW-1185">Reference proteome</keyword>
<evidence type="ECO:0000256" key="2">
    <source>
        <dbReference type="SAM" id="Coils"/>
    </source>
</evidence>
<dbReference type="AlphaFoldDB" id="A0A9J6REY8"/>
<dbReference type="PANTHER" id="PTHR21666">
    <property type="entry name" value="PEPTIDASE-RELATED"/>
    <property type="match status" value="1"/>
</dbReference>
<evidence type="ECO:0000256" key="3">
    <source>
        <dbReference type="SAM" id="MobiDB-lite"/>
    </source>
</evidence>
<evidence type="ECO:0000259" key="6">
    <source>
        <dbReference type="Pfam" id="PF24568"/>
    </source>
</evidence>
<evidence type="ECO:0000259" key="5">
    <source>
        <dbReference type="Pfam" id="PF01551"/>
    </source>
</evidence>
<evidence type="ECO:0000313" key="7">
    <source>
        <dbReference type="EMBL" id="MCZ0704208.1"/>
    </source>
</evidence>
<dbReference type="Gene3D" id="2.70.70.10">
    <property type="entry name" value="Glucose Permease (Domain IIA)"/>
    <property type="match status" value="1"/>
</dbReference>
<keyword evidence="4" id="KW-0472">Membrane</keyword>
<dbReference type="InterPro" id="IPR057309">
    <property type="entry name" value="PcsB_CC"/>
</dbReference>
<keyword evidence="1" id="KW-0732">Signal</keyword>
<dbReference type="Gene3D" id="6.10.250.3150">
    <property type="match status" value="1"/>
</dbReference>
<name>A0A9J6REY8_9BACI</name>
<organism evidence="7 8">
    <name type="scientific">Natronobacillus azotifigens</name>
    <dbReference type="NCBI Taxonomy" id="472978"/>
    <lineage>
        <taxon>Bacteria</taxon>
        <taxon>Bacillati</taxon>
        <taxon>Bacillota</taxon>
        <taxon>Bacilli</taxon>
        <taxon>Bacillales</taxon>
        <taxon>Bacillaceae</taxon>
        <taxon>Natronobacillus</taxon>
    </lineage>
</organism>
<dbReference type="SUPFAM" id="SSF51261">
    <property type="entry name" value="Duplicated hybrid motif"/>
    <property type="match status" value="1"/>
</dbReference>
<gene>
    <name evidence="7" type="ORF">OWO01_13435</name>
</gene>
<feature type="domain" description="M23ase beta-sheet core" evidence="5">
    <location>
        <begin position="304"/>
        <end position="398"/>
    </location>
</feature>
<keyword evidence="4" id="KW-0812">Transmembrane</keyword>
<dbReference type="InterPro" id="IPR016047">
    <property type="entry name" value="M23ase_b-sheet_dom"/>
</dbReference>
<feature type="compositionally biased region" description="Polar residues" evidence="3">
    <location>
        <begin position="263"/>
        <end position="282"/>
    </location>
</feature>
<dbReference type="InterPro" id="IPR050570">
    <property type="entry name" value="Cell_wall_metabolism_enzyme"/>
</dbReference>
<proteinExistence type="predicted"/>
<dbReference type="EMBL" id="JAPRAT010000030">
    <property type="protein sequence ID" value="MCZ0704208.1"/>
    <property type="molecule type" value="Genomic_DNA"/>
</dbReference>
<dbReference type="Pfam" id="PF01551">
    <property type="entry name" value="Peptidase_M23"/>
    <property type="match status" value="1"/>
</dbReference>
<sequence length="403" mass="46151">MNKALRYRLILILILIVLIIVILPNEMKGEVKASVADKIEENQGEIAELNRETERISEELLQKNAQLLEKDKELGQIQQGIEKAEREITETEEELAQLNEDRSELEERIGKREEIMSNRLRSMQRNDINWGYFEVLLNAENFLDFISNLTAVTTIMEQDQNIQQAQKVDLKEQIYLKEKITAQQTQLEKQLIDLERENVKLAKQIDEIEQVEKVLENELEANQITLDQLQAEQEKLEQEKIEEEEIAQFSQERTNYDGPEHGNASQRNATRPSNAPAQNRDSNFIWPTIGGVITSYQGPRWGSFHKGIDIARPDDYSILAADGGIVSFSGWINGYGNTIEIDHQNGYTTQYAHLESIHVTVGQQVNQGDIIGIMGTTGRSTGIHLDFEVYYRGELRDPMDVLP</sequence>
<feature type="coiled-coil region" evidence="2">
    <location>
        <begin position="32"/>
        <end position="115"/>
    </location>
</feature>
<dbReference type="PANTHER" id="PTHR21666:SF270">
    <property type="entry name" value="MUREIN HYDROLASE ACTIVATOR ENVC"/>
    <property type="match status" value="1"/>
</dbReference>
<dbReference type="RefSeq" id="WP_268780978.1">
    <property type="nucleotide sequence ID" value="NZ_JAPRAT010000030.1"/>
</dbReference>
<reference evidence="7" key="1">
    <citation type="submission" date="2022-11" db="EMBL/GenBank/DDBJ databases">
        <title>WGS of Natronobacillus azotifigens 24KS-1, an anaerobic diazotrophic haloalkaliphile from soda-rich habitats.</title>
        <authorList>
            <person name="Sorokin D.Y."/>
            <person name="Merkel A.Y."/>
        </authorList>
    </citation>
    <scope>NUCLEOTIDE SEQUENCE</scope>
    <source>
        <strain evidence="7">24KS-1</strain>
    </source>
</reference>
<evidence type="ECO:0000256" key="1">
    <source>
        <dbReference type="ARBA" id="ARBA00022729"/>
    </source>
</evidence>